<keyword evidence="2" id="KW-0963">Cytoplasm</keyword>
<keyword evidence="10" id="KW-1185">Reference proteome</keyword>
<comment type="similarity">
    <text evidence="6">Belongs to the CIMIP2 family.</text>
</comment>
<dbReference type="EMBL" id="VWZB01000014">
    <property type="protein sequence ID" value="NXF29497.1"/>
    <property type="molecule type" value="Genomic_DNA"/>
</dbReference>
<sequence length="55" mass="6316">SYEGFIPQYKFQFGETFGKTTYHLLTDPTVAKSPQPLLAPLQKQNVVEDYRGTKH</sequence>
<evidence type="ECO:0000259" key="8">
    <source>
        <dbReference type="Pfam" id="PF10629"/>
    </source>
</evidence>
<gene>
    <name evidence="9" type="primary">Fam166a_0</name>
    <name evidence="9" type="ORF">NYCBRA_R10413</name>
</gene>
<evidence type="ECO:0000256" key="4">
    <source>
        <dbReference type="ARBA" id="ARBA00023273"/>
    </source>
</evidence>
<evidence type="ECO:0000256" key="5">
    <source>
        <dbReference type="ARBA" id="ARBA00035003"/>
    </source>
</evidence>
<reference evidence="9 10" key="1">
    <citation type="submission" date="2019-09" db="EMBL/GenBank/DDBJ databases">
        <title>Bird 10,000 Genomes (B10K) Project - Family phase.</title>
        <authorList>
            <person name="Zhang G."/>
        </authorList>
    </citation>
    <scope>NUCLEOTIDE SEQUENCE [LARGE SCALE GENOMIC DNA]</scope>
    <source>
        <strain evidence="9">B10K-CU-031-10</strain>
        <tissue evidence="9">Muscle</tissue>
    </source>
</reference>
<dbReference type="AlphaFoldDB" id="A0A7K8SHB8"/>
<evidence type="ECO:0000256" key="3">
    <source>
        <dbReference type="ARBA" id="ARBA00023212"/>
    </source>
</evidence>
<feature type="non-terminal residue" evidence="9">
    <location>
        <position position="55"/>
    </location>
</feature>
<protein>
    <recommendedName>
        <fullName evidence="7">Ciliary microtubule inner protein 2B</fullName>
    </recommendedName>
</protein>
<dbReference type="PANTHER" id="PTHR22146:SF8">
    <property type="entry name" value="PROTEIN FAM166B"/>
    <property type="match status" value="1"/>
</dbReference>
<evidence type="ECO:0000256" key="2">
    <source>
        <dbReference type="ARBA" id="ARBA00022490"/>
    </source>
</evidence>
<comment type="caution">
    <text evidence="9">The sequence shown here is derived from an EMBL/GenBank/DDBJ whole genome shotgun (WGS) entry which is preliminary data.</text>
</comment>
<proteinExistence type="inferred from homology"/>
<dbReference type="InterPro" id="IPR018902">
    <property type="entry name" value="CMI2A-C-like_dom"/>
</dbReference>
<dbReference type="PANTHER" id="PTHR22146">
    <property type="entry name" value="CAT EYE SYNDROME CRITICAL REGION PROTEIN 6"/>
    <property type="match status" value="1"/>
</dbReference>
<comment type="subcellular location">
    <subcellularLocation>
        <location evidence="1">Cytoplasm</location>
        <location evidence="1">Cytoskeleton</location>
        <location evidence="1">Cilium axoneme</location>
    </subcellularLocation>
</comment>
<name>A0A7K8SHB8_9AVES</name>
<dbReference type="Proteomes" id="UP000538472">
    <property type="component" value="Unassembled WGS sequence"/>
</dbReference>
<evidence type="ECO:0000313" key="10">
    <source>
        <dbReference type="Proteomes" id="UP000538472"/>
    </source>
</evidence>
<accession>A0A7K8SHB8</accession>
<evidence type="ECO:0000256" key="6">
    <source>
        <dbReference type="ARBA" id="ARBA00035661"/>
    </source>
</evidence>
<dbReference type="GO" id="GO:0015630">
    <property type="term" value="C:microtubule cytoskeleton"/>
    <property type="evidence" value="ECO:0007669"/>
    <property type="project" value="UniProtKB-ARBA"/>
</dbReference>
<comment type="function">
    <text evidence="5">Microtubule inner protein (MIP) part of the dynein-decorated doublet microtubules (DMTs) in cilia axoneme, which is required for motile cilia beating.</text>
</comment>
<evidence type="ECO:0000256" key="1">
    <source>
        <dbReference type="ARBA" id="ARBA00004430"/>
    </source>
</evidence>
<feature type="domain" description="Ciliary microtubule inner protein 2A-C-like" evidence="8">
    <location>
        <begin position="2"/>
        <end position="33"/>
    </location>
</feature>
<keyword evidence="3" id="KW-0206">Cytoskeleton</keyword>
<dbReference type="Pfam" id="PF10629">
    <property type="entry name" value="CMI2B-like"/>
    <property type="match status" value="1"/>
</dbReference>
<evidence type="ECO:0000256" key="7">
    <source>
        <dbReference type="ARBA" id="ARBA00041163"/>
    </source>
</evidence>
<feature type="non-terminal residue" evidence="9">
    <location>
        <position position="1"/>
    </location>
</feature>
<dbReference type="GO" id="GO:0005930">
    <property type="term" value="C:axoneme"/>
    <property type="evidence" value="ECO:0007669"/>
    <property type="project" value="UniProtKB-SubCell"/>
</dbReference>
<evidence type="ECO:0000313" key="9">
    <source>
        <dbReference type="EMBL" id="NXF29497.1"/>
    </source>
</evidence>
<organism evidence="9 10">
    <name type="scientific">Nyctibius bracteatus</name>
    <name type="common">Rufous potoo</name>
    <dbReference type="NCBI Taxonomy" id="48426"/>
    <lineage>
        <taxon>Eukaryota</taxon>
        <taxon>Metazoa</taxon>
        <taxon>Chordata</taxon>
        <taxon>Craniata</taxon>
        <taxon>Vertebrata</taxon>
        <taxon>Euteleostomi</taxon>
        <taxon>Archelosauria</taxon>
        <taxon>Archosauria</taxon>
        <taxon>Dinosauria</taxon>
        <taxon>Saurischia</taxon>
        <taxon>Theropoda</taxon>
        <taxon>Coelurosauria</taxon>
        <taxon>Aves</taxon>
        <taxon>Neognathae</taxon>
        <taxon>Neoaves</taxon>
        <taxon>Strisores</taxon>
        <taxon>Caprimulgiformes</taxon>
        <taxon>Nyctibiidae</taxon>
        <taxon>Nyctibius</taxon>
    </lineage>
</organism>
<keyword evidence="4" id="KW-0966">Cell projection</keyword>